<organism evidence="1 2">
    <name type="scientific">Streptomyces atriruber</name>
    <dbReference type="NCBI Taxonomy" id="545121"/>
    <lineage>
        <taxon>Bacteria</taxon>
        <taxon>Bacillati</taxon>
        <taxon>Actinomycetota</taxon>
        <taxon>Actinomycetes</taxon>
        <taxon>Kitasatosporales</taxon>
        <taxon>Streptomycetaceae</taxon>
        <taxon>Streptomyces</taxon>
    </lineage>
</organism>
<dbReference type="RefSeq" id="WP_359349197.1">
    <property type="nucleotide sequence ID" value="NZ_JBEYXV010000007.1"/>
</dbReference>
<accession>A0ABV3BPK8</accession>
<proteinExistence type="predicted"/>
<dbReference type="Proteomes" id="UP001551176">
    <property type="component" value="Unassembled WGS sequence"/>
</dbReference>
<sequence length="752" mass="82689">MMLTYEKLLNANFSALSQAVSKWRNLPEKFRSTSTKFVNTVEKGLQGSDWEGEAASAAIEKFKYVERQIDYAADEAEDVYKLLDDVCDIFTQSQSKLRTLTRDIEEDEYLAIRPDGEIYLSPPKDTPSEDLGMLNKSYRETIQAYRTSIQGHIDSAQEADELLAWVLSQDHNGRKKGFDANSYNSVADAKDGRRRVEKDLKELEKLTGEKSELALADADDQLDPATLKRINSIFSRHEGDPYFAEKFATRTGAAGTLDLWSKIADRRQFGDAQTKETAKIQKSLSYTLATASHSNSEGMKRWKSDMVSLGDNPVITTSKYSTSDDGPRGFQVMSSLMRHGEYDDKFLNSYGKELIDFEKKSKEAPADLWKRDVFLNFGSASDQGFDPMTGYMESLGHNPEAAKDLLYAKDWDDNGKADSELKYLMSGRDWPDGSMDGKDEKGAGYGELGHALEAATLGTPYDAAGNELHRDARSANIMEQVAKTVSSDIDYVDKKGSLGNSLARIGAGYADDLNWATINEGGRGSSLHRDDLYRPNGDTGHANLDPTVARNFLYNVGQQEGSYEILSSAQQAFTFGALEAHSGDAHGAEKILNNGAYIHGVLDEARISQVDKESNDATDKMNEELAKSAEWKKFGISQGLGVATAIAVLPVAGPTASAAAAFAVPTLVEGVSGAVETQWGMEVDEETKKREADLTNKNRMTAEEFSELGHMRASNPALLHLKNNPDQDFSESVLNAYDRGAGVADRTDGGRR</sequence>
<gene>
    <name evidence="1" type="ORF">ABZ921_16655</name>
</gene>
<name>A0ABV3BPK8_9ACTN</name>
<reference evidence="1 2" key="1">
    <citation type="submission" date="2024-06" db="EMBL/GenBank/DDBJ databases">
        <title>The Natural Products Discovery Center: Release of the First 8490 Sequenced Strains for Exploring Actinobacteria Biosynthetic Diversity.</title>
        <authorList>
            <person name="Kalkreuter E."/>
            <person name="Kautsar S.A."/>
            <person name="Yang D."/>
            <person name="Bader C.D."/>
            <person name="Teijaro C.N."/>
            <person name="Fluegel L."/>
            <person name="Davis C.M."/>
            <person name="Simpson J.R."/>
            <person name="Lauterbach L."/>
            <person name="Steele A.D."/>
            <person name="Gui C."/>
            <person name="Meng S."/>
            <person name="Li G."/>
            <person name="Viehrig K."/>
            <person name="Ye F."/>
            <person name="Su P."/>
            <person name="Kiefer A.F."/>
            <person name="Nichols A."/>
            <person name="Cepeda A.J."/>
            <person name="Yan W."/>
            <person name="Fan B."/>
            <person name="Jiang Y."/>
            <person name="Adhikari A."/>
            <person name="Zheng C.-J."/>
            <person name="Schuster L."/>
            <person name="Cowan T.M."/>
            <person name="Smanski M.J."/>
            <person name="Chevrette M.G."/>
            <person name="De Carvalho L.P.S."/>
            <person name="Shen B."/>
        </authorList>
    </citation>
    <scope>NUCLEOTIDE SEQUENCE [LARGE SCALE GENOMIC DNA]</scope>
    <source>
        <strain evidence="1 2">NPDC046838</strain>
    </source>
</reference>
<dbReference type="Gene3D" id="1.10.287.1060">
    <property type="entry name" value="ESAT-6-like"/>
    <property type="match status" value="1"/>
</dbReference>
<evidence type="ECO:0000313" key="2">
    <source>
        <dbReference type="Proteomes" id="UP001551176"/>
    </source>
</evidence>
<evidence type="ECO:0000313" key="1">
    <source>
        <dbReference type="EMBL" id="MEU6822257.1"/>
    </source>
</evidence>
<keyword evidence="2" id="KW-1185">Reference proteome</keyword>
<comment type="caution">
    <text evidence="1">The sequence shown here is derived from an EMBL/GenBank/DDBJ whole genome shotgun (WGS) entry which is preliminary data.</text>
</comment>
<evidence type="ECO:0008006" key="3">
    <source>
        <dbReference type="Google" id="ProtNLM"/>
    </source>
</evidence>
<dbReference type="EMBL" id="JBEYXV010000007">
    <property type="protein sequence ID" value="MEU6822257.1"/>
    <property type="molecule type" value="Genomic_DNA"/>
</dbReference>
<protein>
    <recommendedName>
        <fullName evidence="3">PPE domain-containing protein</fullName>
    </recommendedName>
</protein>